<dbReference type="PANTHER" id="PTHR23117">
    <property type="entry name" value="GUANYLATE KINASE-RELATED"/>
    <property type="match status" value="1"/>
</dbReference>
<evidence type="ECO:0000256" key="6">
    <source>
        <dbReference type="ARBA" id="ARBA00022840"/>
    </source>
</evidence>
<reference evidence="8" key="1">
    <citation type="submission" date="2018-05" db="EMBL/GenBank/DDBJ databases">
        <authorList>
            <person name="Lanie J.A."/>
            <person name="Ng W.-L."/>
            <person name="Kazmierczak K.M."/>
            <person name="Andrzejewski T.M."/>
            <person name="Davidsen T.M."/>
            <person name="Wayne K.J."/>
            <person name="Tettelin H."/>
            <person name="Glass J.I."/>
            <person name="Rusch D."/>
            <person name="Podicherti R."/>
            <person name="Tsui H.-C.T."/>
            <person name="Winkler M.E."/>
        </authorList>
    </citation>
    <scope>NUCLEOTIDE SEQUENCE</scope>
</reference>
<dbReference type="InterPro" id="IPR008144">
    <property type="entry name" value="Guanylate_kin-like_dom"/>
</dbReference>
<dbReference type="EMBL" id="UINC01004535">
    <property type="protein sequence ID" value="SVA15042.1"/>
    <property type="molecule type" value="Genomic_DNA"/>
</dbReference>
<sequence length="220" mass="24874">MNVTKEQRSIGTLFIISAPSGTGKTTLAKRLVKLVPDLVISRSYTSRAARAEERDGIDYNFVSRQEFEEMNTRNLFLEWAEIFGELYGTALIDAERELAKGRSALLVINVDGARQLMDRGYKVVKIFVLPPSLVELEIRLKHRNPDMQDVDMNQRLDIAKREIKACKEYDHIVVNDDLDECINELRTIVIGGETDLGNGTKDADKILSRFTADVQDLDPS</sequence>
<dbReference type="EC" id="2.7.4.8" evidence="2"/>
<dbReference type="InterPro" id="IPR027417">
    <property type="entry name" value="P-loop_NTPase"/>
</dbReference>
<dbReference type="InterPro" id="IPR008145">
    <property type="entry name" value="GK/Ca_channel_bsu"/>
</dbReference>
<evidence type="ECO:0000313" key="8">
    <source>
        <dbReference type="EMBL" id="SVA15042.1"/>
    </source>
</evidence>
<dbReference type="SMART" id="SM00072">
    <property type="entry name" value="GuKc"/>
    <property type="match status" value="1"/>
</dbReference>
<evidence type="ECO:0000256" key="1">
    <source>
        <dbReference type="ARBA" id="ARBA00005790"/>
    </source>
</evidence>
<dbReference type="Gene3D" id="3.30.63.10">
    <property type="entry name" value="Guanylate Kinase phosphate binding domain"/>
    <property type="match status" value="1"/>
</dbReference>
<accession>A0A381TFX4</accession>
<keyword evidence="4" id="KW-0547">Nucleotide-binding</keyword>
<dbReference type="NCBIfam" id="TIGR03263">
    <property type="entry name" value="guanyl_kin"/>
    <property type="match status" value="1"/>
</dbReference>
<gene>
    <name evidence="8" type="ORF">METZ01_LOCUS67896</name>
</gene>
<dbReference type="Gene3D" id="3.40.50.300">
    <property type="entry name" value="P-loop containing nucleotide triphosphate hydrolases"/>
    <property type="match status" value="2"/>
</dbReference>
<dbReference type="GO" id="GO:0004385">
    <property type="term" value="F:GMP kinase activity"/>
    <property type="evidence" value="ECO:0007669"/>
    <property type="project" value="UniProtKB-EC"/>
</dbReference>
<dbReference type="GO" id="GO:0005524">
    <property type="term" value="F:ATP binding"/>
    <property type="evidence" value="ECO:0007669"/>
    <property type="project" value="UniProtKB-KW"/>
</dbReference>
<feature type="domain" description="Guanylate kinase-like" evidence="7">
    <location>
        <begin position="11"/>
        <end position="190"/>
    </location>
</feature>
<name>A0A381TFX4_9ZZZZ</name>
<evidence type="ECO:0000256" key="2">
    <source>
        <dbReference type="ARBA" id="ARBA00012961"/>
    </source>
</evidence>
<dbReference type="CDD" id="cd00071">
    <property type="entry name" value="GMPK"/>
    <property type="match status" value="1"/>
</dbReference>
<organism evidence="8">
    <name type="scientific">marine metagenome</name>
    <dbReference type="NCBI Taxonomy" id="408172"/>
    <lineage>
        <taxon>unclassified sequences</taxon>
        <taxon>metagenomes</taxon>
        <taxon>ecological metagenomes</taxon>
    </lineage>
</organism>
<evidence type="ECO:0000259" key="7">
    <source>
        <dbReference type="PROSITE" id="PS50052"/>
    </source>
</evidence>
<dbReference type="PROSITE" id="PS00856">
    <property type="entry name" value="GUANYLATE_KINASE_1"/>
    <property type="match status" value="1"/>
</dbReference>
<dbReference type="InterPro" id="IPR020590">
    <property type="entry name" value="Guanylate_kinase_CS"/>
</dbReference>
<dbReference type="InterPro" id="IPR017665">
    <property type="entry name" value="Guanylate_kinase"/>
</dbReference>
<keyword evidence="5" id="KW-0418">Kinase</keyword>
<comment type="similarity">
    <text evidence="1">Belongs to the guanylate kinase family.</text>
</comment>
<dbReference type="SUPFAM" id="SSF52540">
    <property type="entry name" value="P-loop containing nucleoside triphosphate hydrolases"/>
    <property type="match status" value="1"/>
</dbReference>
<proteinExistence type="inferred from homology"/>
<evidence type="ECO:0000256" key="5">
    <source>
        <dbReference type="ARBA" id="ARBA00022777"/>
    </source>
</evidence>
<keyword evidence="3" id="KW-0808">Transferase</keyword>
<evidence type="ECO:0000256" key="4">
    <source>
        <dbReference type="ARBA" id="ARBA00022741"/>
    </source>
</evidence>
<dbReference type="GO" id="GO:0005829">
    <property type="term" value="C:cytosol"/>
    <property type="evidence" value="ECO:0007669"/>
    <property type="project" value="TreeGrafter"/>
</dbReference>
<evidence type="ECO:0000256" key="3">
    <source>
        <dbReference type="ARBA" id="ARBA00022679"/>
    </source>
</evidence>
<dbReference type="FunFam" id="3.30.63.10:FF:000002">
    <property type="entry name" value="Guanylate kinase 1"/>
    <property type="match status" value="1"/>
</dbReference>
<dbReference type="PANTHER" id="PTHR23117:SF13">
    <property type="entry name" value="GUANYLATE KINASE"/>
    <property type="match status" value="1"/>
</dbReference>
<dbReference type="Pfam" id="PF00625">
    <property type="entry name" value="Guanylate_kin"/>
    <property type="match status" value="1"/>
</dbReference>
<keyword evidence="6" id="KW-0067">ATP-binding</keyword>
<protein>
    <recommendedName>
        <fullName evidence="2">guanylate kinase</fullName>
        <ecNumber evidence="2">2.7.4.8</ecNumber>
    </recommendedName>
</protein>
<dbReference type="PROSITE" id="PS50052">
    <property type="entry name" value="GUANYLATE_KINASE_2"/>
    <property type="match status" value="1"/>
</dbReference>
<dbReference type="AlphaFoldDB" id="A0A381TFX4"/>